<reference evidence="3" key="1">
    <citation type="submission" date="2020-04" db="EMBL/GenBank/DDBJ databases">
        <authorList>
            <person name="Zhang T."/>
        </authorList>
    </citation>
    <scope>NUCLEOTIDE SEQUENCE</scope>
    <source>
        <strain evidence="3">HKST-UBA12</strain>
    </source>
</reference>
<sequence length="320" mass="37657">MELVPTLAILWCVYWICDLLLNGRWWVWEFTSMVPFLAWWLLWLILLIVSYYSPVSILLILATTPLLYRLTDLSWRRSSARPLQEQPTIKLFNWNTLYWTVDHKPGFYQFLQSQNADVYHLQEALNHDEEIIDVRSELQEYFPDYQIVQSGELVSMTRLPVVGSFADDSLPYLRLDLDVAGKVVSFYNVHIIVHIAPENLKKSVSLFLRNIKERFARRKVEYQMLWNALENNQLPKVISGDFNTAKSQVAIRRFLRKYQDSFSALHVGMPRTYAFAKRIKLWRIDYVLVSSDLNLLKNDYIDPQLLSDHVGSSVSFQVQK</sequence>
<dbReference type="GO" id="GO:0003824">
    <property type="term" value="F:catalytic activity"/>
    <property type="evidence" value="ECO:0007669"/>
    <property type="project" value="InterPro"/>
</dbReference>
<evidence type="ECO:0000259" key="2">
    <source>
        <dbReference type="Pfam" id="PF03372"/>
    </source>
</evidence>
<comment type="caution">
    <text evidence="3">The sequence shown here is derived from an EMBL/GenBank/DDBJ whole genome shotgun (WGS) entry which is preliminary data.</text>
</comment>
<dbReference type="EMBL" id="JAGQLI010000021">
    <property type="protein sequence ID" value="MCA9378867.1"/>
    <property type="molecule type" value="Genomic_DNA"/>
</dbReference>
<feature type="domain" description="Endonuclease/exonuclease/phosphatase" evidence="2">
    <location>
        <begin position="107"/>
        <end position="309"/>
    </location>
</feature>
<keyword evidence="1" id="KW-0812">Transmembrane</keyword>
<feature type="transmembrane region" description="Helical" evidence="1">
    <location>
        <begin position="40"/>
        <end position="68"/>
    </location>
</feature>
<accession>A0A955I6S4</accession>
<evidence type="ECO:0000256" key="1">
    <source>
        <dbReference type="SAM" id="Phobius"/>
    </source>
</evidence>
<name>A0A955I6S4_9BACT</name>
<dbReference type="Pfam" id="PF03372">
    <property type="entry name" value="Exo_endo_phos"/>
    <property type="match status" value="1"/>
</dbReference>
<feature type="transmembrane region" description="Helical" evidence="1">
    <location>
        <begin position="7"/>
        <end position="28"/>
    </location>
</feature>
<gene>
    <name evidence="3" type="ORF">KC640_00410</name>
</gene>
<evidence type="ECO:0000313" key="4">
    <source>
        <dbReference type="Proteomes" id="UP000760819"/>
    </source>
</evidence>
<dbReference type="Proteomes" id="UP000760819">
    <property type="component" value="Unassembled WGS sequence"/>
</dbReference>
<keyword evidence="1" id="KW-1133">Transmembrane helix</keyword>
<organism evidence="3 4">
    <name type="scientific">Candidatus Dojkabacteria bacterium</name>
    <dbReference type="NCBI Taxonomy" id="2099670"/>
    <lineage>
        <taxon>Bacteria</taxon>
        <taxon>Candidatus Dojkabacteria</taxon>
    </lineage>
</organism>
<dbReference type="InterPro" id="IPR036691">
    <property type="entry name" value="Endo/exonu/phosph_ase_sf"/>
</dbReference>
<reference evidence="3" key="2">
    <citation type="journal article" date="2021" name="Microbiome">
        <title>Successional dynamics and alternative stable states in a saline activated sludge microbial community over 9 years.</title>
        <authorList>
            <person name="Wang Y."/>
            <person name="Ye J."/>
            <person name="Ju F."/>
            <person name="Liu L."/>
            <person name="Boyd J.A."/>
            <person name="Deng Y."/>
            <person name="Parks D.H."/>
            <person name="Jiang X."/>
            <person name="Yin X."/>
            <person name="Woodcroft B.J."/>
            <person name="Tyson G.W."/>
            <person name="Hugenholtz P."/>
            <person name="Polz M.F."/>
            <person name="Zhang T."/>
        </authorList>
    </citation>
    <scope>NUCLEOTIDE SEQUENCE</scope>
    <source>
        <strain evidence="3">HKST-UBA12</strain>
    </source>
</reference>
<protein>
    <recommendedName>
        <fullName evidence="2">Endonuclease/exonuclease/phosphatase domain-containing protein</fullName>
    </recommendedName>
</protein>
<proteinExistence type="predicted"/>
<dbReference type="AlphaFoldDB" id="A0A955I6S4"/>
<keyword evidence="1" id="KW-0472">Membrane</keyword>
<dbReference type="SUPFAM" id="SSF56219">
    <property type="entry name" value="DNase I-like"/>
    <property type="match status" value="1"/>
</dbReference>
<evidence type="ECO:0000313" key="3">
    <source>
        <dbReference type="EMBL" id="MCA9378867.1"/>
    </source>
</evidence>
<dbReference type="InterPro" id="IPR005135">
    <property type="entry name" value="Endo/exonuclease/phosphatase"/>
</dbReference>
<dbReference type="Gene3D" id="3.60.10.10">
    <property type="entry name" value="Endonuclease/exonuclease/phosphatase"/>
    <property type="match status" value="1"/>
</dbReference>